<protein>
    <submittedName>
        <fullName evidence="2">Protein mesh</fullName>
    </submittedName>
</protein>
<dbReference type="Proteomes" id="UP000887576">
    <property type="component" value="Unplaced"/>
</dbReference>
<sequence length="1449" mass="164560">MRRLLTATPLENLRKSDIIRFRPVHSLSFVILSACFISISLFTGHVDAQVPLPAQTGQNIQPGQEGGALFTGTGTNPYYGVNLVPFGPENGDLSVAPGFLTAGQTIDLHLFFPFYGGWYNYTTISVNGYMAFATVLDQGPTINVGPDSTDWPRVQDPAMIAPYLCKQQITQDQIPGLKAGVFFRLILRQSLFGRGSLSNINPEGSIQPSGFFGQTTTQACPGTPGSYVRCDANSDYFLEEMMRWLQEGVAGANMFRADAAVVVTWYNTAPAVSGRSDLTSGQLATYQAIWLTDQAARLSYVIFNYDKLGFDAADFRLNSRSGRCRALFNGGNHTGLVDVDPTQPYKNTPKILASRSGVPSMVRGRYMFRVDDVVRPGGCSNKTGGTYPMLIYPNIINMLGEMTIDINAMCLDRAQTYILMIEQRETASCVVLNPSIARCSLPKIYDWGTKTLYFQPQTGKANDEKAYVGYVYFVPPTLDPMRLDIGNIYEWYKNPLTTNVMPLVWYPRNFTNPDLNPIDNNLRIYDESLYAVQLGLYVIGYKEAKDDQLKKFRPTYRTIARLATYSNRNQPEYRFRAQEERINLYQVEQWYMNDWERMHDLYSYRFGFLKLAPIRGNDQPNQPPNLLSGLVSAPISLHWLWTTNNPEFQTTTFSAQDQEARTEFVNKKATEMCHDWYDEDGALFNFIQDTETNASCPCIETQARLDIGRFMPHPRCSQEFRDITCPEVIGAENCYMSAQNVYGSYSGKHGRQFTSSDLHRFPTTFGQVCCYSKDGYLQQTTYQPVVKVIENMFYNPGYPLRAYEFGSSPYLGQFEVPGLSAFHHDYMPYFLCCKFAKFRCQMFYWRRPSSACQQYQPPAVGYGMGGGTFGTIDNQKFIFNEPGVYTLLYIPKTNNNPEVRVQVRLERYPNRKVDFSLLGHYMTQADLVQPSNVTVITGVAMEATGTDRVVVTSRGDTRRFRYRTNIIVGNLLRYFDTMRLQRFNGILIYVNNVQRGQPDIYVVLEEAEIGIRIRESYALDIDRLSMYQESMGILDVQISVPPRYGVRPDGDNTRDQEIRTRYNLPRVAGLIRPFPEQSTGALFEGLTLTDVNAEGFRQQIINNYKVIGTGDSGNQQNPAGVLNQYMPSDNMFMTSTEQDKAFEVFPEVAMKSNGIYKAAEKYTTNRYRFFPKTGNDLVQLLQTCRDLQQNPNIALQPLQSQLMMQVGQELCPDNPALIISECGDSVPCMFDYTMFNSEILGMQVQDTWNTYNSDRMLAMRQYNSCGAINVEYPEYLTKTPAFASGYIQGDVVRFGCFQTHWIHGDYEYKCDIVVDYNDPNRYRFEWNKGNQPWCRAREIENFLKWLTAIASTIGIIMAIIMVFLTCWCIKQKRLSGSDMKPIRPRSASPTYERRGQLNDAYEAERPVQPFSQSSRASSPANELRARNPPAAQPIAATQNSSFMGLNTSV</sequence>
<proteinExistence type="predicted"/>
<dbReference type="WBParaSite" id="JU765_v2.g7449.t1">
    <property type="protein sequence ID" value="JU765_v2.g7449.t1"/>
    <property type="gene ID" value="JU765_v2.g7449"/>
</dbReference>
<evidence type="ECO:0000313" key="1">
    <source>
        <dbReference type="Proteomes" id="UP000887576"/>
    </source>
</evidence>
<evidence type="ECO:0000313" key="2">
    <source>
        <dbReference type="WBParaSite" id="JU765_v2.g7449.t1"/>
    </source>
</evidence>
<organism evidence="1 2">
    <name type="scientific">Panagrolaimus sp. JU765</name>
    <dbReference type="NCBI Taxonomy" id="591449"/>
    <lineage>
        <taxon>Eukaryota</taxon>
        <taxon>Metazoa</taxon>
        <taxon>Ecdysozoa</taxon>
        <taxon>Nematoda</taxon>
        <taxon>Chromadorea</taxon>
        <taxon>Rhabditida</taxon>
        <taxon>Tylenchina</taxon>
        <taxon>Panagrolaimomorpha</taxon>
        <taxon>Panagrolaimoidea</taxon>
        <taxon>Panagrolaimidae</taxon>
        <taxon>Panagrolaimus</taxon>
    </lineage>
</organism>
<accession>A0AC34RJT0</accession>
<reference evidence="2" key="1">
    <citation type="submission" date="2022-11" db="UniProtKB">
        <authorList>
            <consortium name="WormBaseParasite"/>
        </authorList>
    </citation>
    <scope>IDENTIFICATION</scope>
</reference>
<name>A0AC34RJT0_9BILA</name>